<keyword evidence="2" id="KW-1185">Reference proteome</keyword>
<proteinExistence type="predicted"/>
<evidence type="ECO:0000313" key="2">
    <source>
        <dbReference type="Proteomes" id="UP001164790"/>
    </source>
</evidence>
<evidence type="ECO:0000313" key="1">
    <source>
        <dbReference type="EMBL" id="UYN55907.1"/>
    </source>
</evidence>
<protein>
    <recommendedName>
        <fullName evidence="3">Transposase</fullName>
    </recommendedName>
</protein>
<dbReference type="EMBL" id="CP107523">
    <property type="protein sequence ID" value="UYN55907.1"/>
    <property type="molecule type" value="Genomic_DNA"/>
</dbReference>
<reference evidence="1" key="1">
    <citation type="submission" date="2022-10" db="EMBL/GenBank/DDBJ databases">
        <title>Comparative genomic analysis and in-vitro probiotic properties of the potential probiotic L. chiayiensis AACE 3.</title>
        <authorList>
            <person name="Kang X."/>
        </authorList>
    </citation>
    <scope>NUCLEOTIDE SEQUENCE</scope>
    <source>
        <strain evidence="1">AACE 3</strain>
    </source>
</reference>
<organism evidence="1 2">
    <name type="scientific">Lacticaseibacillus chiayiensis</name>
    <dbReference type="NCBI Taxonomy" id="2100821"/>
    <lineage>
        <taxon>Bacteria</taxon>
        <taxon>Bacillati</taxon>
        <taxon>Bacillota</taxon>
        <taxon>Bacilli</taxon>
        <taxon>Lactobacillales</taxon>
        <taxon>Lactobacillaceae</taxon>
        <taxon>Lacticaseibacillus</taxon>
    </lineage>
</organism>
<dbReference type="Proteomes" id="UP001164790">
    <property type="component" value="Chromosome"/>
</dbReference>
<name>A0ABY6H3J1_9LACO</name>
<gene>
    <name evidence="1" type="ORF">OFW50_10520</name>
</gene>
<evidence type="ECO:0008006" key="3">
    <source>
        <dbReference type="Google" id="ProtNLM"/>
    </source>
</evidence>
<accession>A0ABY6H3J1</accession>
<sequence length="54" mass="5887">MNAALPDIAVAQSISWLIEALAKLGRDLIDVSEKAINNAIDRFFTFLPKALVDS</sequence>